<evidence type="ECO:0008006" key="3">
    <source>
        <dbReference type="Google" id="ProtNLM"/>
    </source>
</evidence>
<dbReference type="EMBL" id="AP026968">
    <property type="protein sequence ID" value="BDT64851.1"/>
    <property type="molecule type" value="Genomic_DNA"/>
</dbReference>
<dbReference type="Gene3D" id="2.60.40.740">
    <property type="match status" value="1"/>
</dbReference>
<accession>A0ABM8CHD4</accession>
<gene>
    <name evidence="1" type="ORF">SP4011_12680</name>
</gene>
<keyword evidence="2" id="KW-1185">Reference proteome</keyword>
<evidence type="ECO:0000313" key="2">
    <source>
        <dbReference type="Proteomes" id="UP001378546"/>
    </source>
</evidence>
<evidence type="ECO:0000313" key="1">
    <source>
        <dbReference type="EMBL" id="BDT64851.1"/>
    </source>
</evidence>
<sequence length="207" mass="23317">MPQNVGLSYWFVLNTLPVACTVTPYSLKPHVTVELEPVPEPITVTPDVYIPKTFTPEKPVTFTPKPLEEVVQPSLTLTKVTLPVKPIPKELPTPLEVPTVHYHAYRLTTTPEIMKEVVNSDQANLHEKTVAKDSTVMYPLTVDVLSPNCAQTTNLIFEDYLPAGYLFDKETTQKEKGNYVLSFDETKNFVTLTAKENLLQEVNKFIN</sequence>
<protein>
    <recommendedName>
        <fullName evidence="3">Agglutinin receptor</fullName>
    </recommendedName>
</protein>
<organism evidence="1 2">
    <name type="scientific">Streptococcus parapneumoniae</name>
    <dbReference type="NCBI Taxonomy" id="2993430"/>
    <lineage>
        <taxon>Bacteria</taxon>
        <taxon>Bacillati</taxon>
        <taxon>Bacillota</taxon>
        <taxon>Bacilli</taxon>
        <taxon>Lactobacillales</taxon>
        <taxon>Streptococcaceae</taxon>
        <taxon>Streptococcus</taxon>
        <taxon>Streptococcus thalassemiae group</taxon>
    </lineage>
</organism>
<proteinExistence type="predicted"/>
<name>A0ABM8CHD4_9STRE</name>
<reference evidence="1 2" key="1">
    <citation type="submission" date="2022-11" db="EMBL/GenBank/DDBJ databases">
        <title>Complete genome sequence of alpha-hemolytic streptococci isolated from Japan.</title>
        <authorList>
            <person name="Morita M."/>
            <person name="Chang B."/>
            <person name="Akeda Y."/>
        </authorList>
    </citation>
    <scope>NUCLEOTIDE SEQUENCE [LARGE SCALE GENOMIC DNA]</scope>
    <source>
        <strain evidence="1 2">SP4011</strain>
    </source>
</reference>
<dbReference type="Proteomes" id="UP001378546">
    <property type="component" value="Chromosome"/>
</dbReference>